<comment type="caution">
    <text evidence="8">The sequence shown here is derived from an EMBL/GenBank/DDBJ whole genome shotgun (WGS) entry which is preliminary data.</text>
</comment>
<dbReference type="InterPro" id="IPR000010">
    <property type="entry name" value="Cystatin_dom"/>
</dbReference>
<dbReference type="GO" id="GO:0004869">
    <property type="term" value="F:cysteine-type endopeptidase inhibitor activity"/>
    <property type="evidence" value="ECO:0007669"/>
    <property type="project" value="UniProtKB-KW"/>
</dbReference>
<dbReference type="FunFam" id="3.10.450.10:FF:000001">
    <property type="entry name" value="Cystatin-A"/>
    <property type="match status" value="1"/>
</dbReference>
<feature type="domain" description="Cystatin" evidence="6">
    <location>
        <begin position="4"/>
        <end position="98"/>
    </location>
</feature>
<dbReference type="InterPro" id="IPR046350">
    <property type="entry name" value="Cystatin_sf"/>
</dbReference>
<keyword evidence="10" id="KW-1185">Reference proteome</keyword>
<dbReference type="Pfam" id="PF00031">
    <property type="entry name" value="Cystatin"/>
    <property type="match status" value="1"/>
</dbReference>
<proteinExistence type="inferred from homology"/>
<dbReference type="AlphaFoldDB" id="A0A3S3QKK8"/>
<keyword evidence="3" id="KW-0963">Cytoplasm</keyword>
<sequence length="100" mass="11187">MSKMVGGISQEAKPVDDTVKEICEKIRSELEGKIGKKFEQFSPLSYKTQLVNGVNYFIKVKVADNEHYHIRAHKAFSGEVTLAAHEANKSESDEIGYIQA</sequence>
<evidence type="ECO:0000313" key="10">
    <source>
        <dbReference type="Proteomes" id="UP000285301"/>
    </source>
</evidence>
<evidence type="ECO:0000256" key="2">
    <source>
        <dbReference type="ARBA" id="ARBA00009403"/>
    </source>
</evidence>
<dbReference type="InterPro" id="IPR001713">
    <property type="entry name" value="Prot_inh_stefin"/>
</dbReference>
<dbReference type="EMBL" id="NCKU01002186">
    <property type="protein sequence ID" value="RWS10208.1"/>
    <property type="molecule type" value="Genomic_DNA"/>
</dbReference>
<dbReference type="Gene3D" id="3.10.450.10">
    <property type="match status" value="1"/>
</dbReference>
<dbReference type="SMART" id="SM00043">
    <property type="entry name" value="CY"/>
    <property type="match status" value="1"/>
</dbReference>
<dbReference type="EMBL" id="NCKU01002058">
    <property type="protein sequence ID" value="RWS10555.1"/>
    <property type="molecule type" value="Genomic_DNA"/>
</dbReference>
<evidence type="ECO:0000256" key="1">
    <source>
        <dbReference type="ARBA" id="ARBA00004496"/>
    </source>
</evidence>
<organism evidence="8 10">
    <name type="scientific">Dinothrombium tinctorium</name>
    <dbReference type="NCBI Taxonomy" id="1965070"/>
    <lineage>
        <taxon>Eukaryota</taxon>
        <taxon>Metazoa</taxon>
        <taxon>Ecdysozoa</taxon>
        <taxon>Arthropoda</taxon>
        <taxon>Chelicerata</taxon>
        <taxon>Arachnida</taxon>
        <taxon>Acari</taxon>
        <taxon>Acariformes</taxon>
        <taxon>Trombidiformes</taxon>
        <taxon>Prostigmata</taxon>
        <taxon>Anystina</taxon>
        <taxon>Parasitengona</taxon>
        <taxon>Trombidioidea</taxon>
        <taxon>Trombidiidae</taxon>
        <taxon>Dinothrombium</taxon>
    </lineage>
</organism>
<dbReference type="PRINTS" id="PR00295">
    <property type="entry name" value="STEFINA"/>
</dbReference>
<evidence type="ECO:0000259" key="6">
    <source>
        <dbReference type="SMART" id="SM00043"/>
    </source>
</evidence>
<evidence type="ECO:0000313" key="9">
    <source>
        <dbReference type="EMBL" id="RWS10555.1"/>
    </source>
</evidence>
<dbReference type="SUPFAM" id="SSF54403">
    <property type="entry name" value="Cystatin/monellin"/>
    <property type="match status" value="1"/>
</dbReference>
<keyword evidence="5" id="KW-0789">Thiol protease inhibitor</keyword>
<comment type="similarity">
    <text evidence="2">Belongs to the cystatin family.</text>
</comment>
<evidence type="ECO:0000313" key="7">
    <source>
        <dbReference type="EMBL" id="RWS10189.1"/>
    </source>
</evidence>
<keyword evidence="4" id="KW-0646">Protease inhibitor</keyword>
<protein>
    <submittedName>
        <fullName evidence="8">Intracellular cystatin-like protein</fullName>
    </submittedName>
</protein>
<reference evidence="8 10" key="1">
    <citation type="journal article" date="2018" name="Gigascience">
        <title>Genomes of trombidid mites reveal novel predicted allergens and laterally-transferred genes associated with secondary metabolism.</title>
        <authorList>
            <person name="Dong X."/>
            <person name="Chaisiri K."/>
            <person name="Xia D."/>
            <person name="Armstrong S.D."/>
            <person name="Fang Y."/>
            <person name="Donnelly M.J."/>
            <person name="Kadowaki T."/>
            <person name="McGarry J.W."/>
            <person name="Darby A.C."/>
            <person name="Makepeace B.L."/>
        </authorList>
    </citation>
    <scope>NUCLEOTIDE SEQUENCE [LARGE SCALE GENOMIC DNA]</scope>
    <source>
        <strain evidence="8">UoL-WK</strain>
    </source>
</reference>
<evidence type="ECO:0000256" key="5">
    <source>
        <dbReference type="ARBA" id="ARBA00022704"/>
    </source>
</evidence>
<dbReference type="PANTHER" id="PTHR11414:SF21">
    <property type="entry name" value="CYSTATIN 14A, TANDEM DUPLICATE 1-RELATED"/>
    <property type="match status" value="1"/>
</dbReference>
<dbReference type="EMBL" id="NCKU01002192">
    <property type="protein sequence ID" value="RWS10189.1"/>
    <property type="molecule type" value="Genomic_DNA"/>
</dbReference>
<evidence type="ECO:0000313" key="8">
    <source>
        <dbReference type="EMBL" id="RWS10208.1"/>
    </source>
</evidence>
<reference evidence="8" key="2">
    <citation type="submission" date="2018-11" db="EMBL/GenBank/DDBJ databases">
        <title>Trombidioid mite genomics.</title>
        <authorList>
            <person name="Dong X."/>
        </authorList>
    </citation>
    <scope>NUCLEOTIDE SEQUENCE</scope>
    <source>
        <strain evidence="8">UoL-WK</strain>
    </source>
</reference>
<dbReference type="STRING" id="1965070.A0A3S3QKK8"/>
<evidence type="ECO:0000256" key="4">
    <source>
        <dbReference type="ARBA" id="ARBA00022690"/>
    </source>
</evidence>
<dbReference type="PANTHER" id="PTHR11414">
    <property type="entry name" value="CYSTATIN FAMILY MEMBER"/>
    <property type="match status" value="1"/>
</dbReference>
<dbReference type="OrthoDB" id="2429551at2759"/>
<dbReference type="Proteomes" id="UP000285301">
    <property type="component" value="Unassembled WGS sequence"/>
</dbReference>
<comment type="subcellular location">
    <subcellularLocation>
        <location evidence="1">Cytoplasm</location>
    </subcellularLocation>
</comment>
<gene>
    <name evidence="7" type="ORF">B4U79_09810</name>
    <name evidence="9" type="ORF">B4U79_14545</name>
    <name evidence="8" type="ORF">B4U79_15459</name>
</gene>
<evidence type="ECO:0000256" key="3">
    <source>
        <dbReference type="ARBA" id="ARBA00022490"/>
    </source>
</evidence>
<name>A0A3S3QKK8_9ACAR</name>
<dbReference type="GO" id="GO:0005829">
    <property type="term" value="C:cytosol"/>
    <property type="evidence" value="ECO:0007669"/>
    <property type="project" value="TreeGrafter"/>
</dbReference>
<accession>A0A3S3QKK8</accession>